<sequence>MLVVFFDYQGPIYYEFIKEGITFNKQACNEILVRLLDAIRRKRNQLFKSKQWKLLYMIMPLFIVQDYLATTLNICLAPPPYSLDIAPCDFFFFPKLKTLKGRRLSSSSELIENATVELNKLRKIAFELAFKQLFFTLKKKIKAVEDSSCFCGMEEQTSRHLLINCPAFQDYRMKNELVVCELNDLISNKKSYI</sequence>
<evidence type="ECO:0000313" key="2">
    <source>
        <dbReference type="Proteomes" id="UP001235939"/>
    </source>
</evidence>
<dbReference type="EMBL" id="CP092876">
    <property type="protein sequence ID" value="UYV76855.1"/>
    <property type="molecule type" value="Genomic_DNA"/>
</dbReference>
<dbReference type="InterPro" id="IPR036397">
    <property type="entry name" value="RNaseH_sf"/>
</dbReference>
<accession>A0ABY6L6U1</accession>
<evidence type="ECO:0008006" key="3">
    <source>
        <dbReference type="Google" id="ProtNLM"/>
    </source>
</evidence>
<dbReference type="Proteomes" id="UP001235939">
    <property type="component" value="Chromosome 14"/>
</dbReference>
<protein>
    <recommendedName>
        <fullName evidence="3">Reverse transcriptase zinc-binding domain-containing protein</fullName>
    </recommendedName>
</protein>
<gene>
    <name evidence="1" type="ORF">LAZ67_14002216</name>
</gene>
<name>A0ABY6L6U1_9ARAC</name>
<keyword evidence="2" id="KW-1185">Reference proteome</keyword>
<proteinExistence type="predicted"/>
<dbReference type="Gene3D" id="3.30.420.10">
    <property type="entry name" value="Ribonuclease H-like superfamily/Ribonuclease H"/>
    <property type="match status" value="1"/>
</dbReference>
<reference evidence="1 2" key="1">
    <citation type="submission" date="2022-01" db="EMBL/GenBank/DDBJ databases">
        <title>A chromosomal length assembly of Cordylochernes scorpioides.</title>
        <authorList>
            <person name="Zeh D."/>
            <person name="Zeh J."/>
        </authorList>
    </citation>
    <scope>NUCLEOTIDE SEQUENCE [LARGE SCALE GENOMIC DNA]</scope>
    <source>
        <strain evidence="1">IN4F17</strain>
        <tissue evidence="1">Whole Body</tissue>
    </source>
</reference>
<organism evidence="1 2">
    <name type="scientific">Cordylochernes scorpioides</name>
    <dbReference type="NCBI Taxonomy" id="51811"/>
    <lineage>
        <taxon>Eukaryota</taxon>
        <taxon>Metazoa</taxon>
        <taxon>Ecdysozoa</taxon>
        <taxon>Arthropoda</taxon>
        <taxon>Chelicerata</taxon>
        <taxon>Arachnida</taxon>
        <taxon>Pseudoscorpiones</taxon>
        <taxon>Cheliferoidea</taxon>
        <taxon>Chernetidae</taxon>
        <taxon>Cordylochernes</taxon>
    </lineage>
</organism>
<evidence type="ECO:0000313" key="1">
    <source>
        <dbReference type="EMBL" id="UYV76855.1"/>
    </source>
</evidence>